<accession>A0A840Q8H0</accession>
<reference evidence="4 5" key="1">
    <citation type="submission" date="2020-08" db="EMBL/GenBank/DDBJ databases">
        <title>Sequencing the genomes of 1000 actinobacteria strains.</title>
        <authorList>
            <person name="Klenk H.-P."/>
        </authorList>
    </citation>
    <scope>NUCLEOTIDE SEQUENCE [LARGE SCALE GENOMIC DNA]</scope>
    <source>
        <strain evidence="4 5">DSM 45584</strain>
    </source>
</reference>
<evidence type="ECO:0000259" key="3">
    <source>
        <dbReference type="Pfam" id="PF14451"/>
    </source>
</evidence>
<dbReference type="AlphaFoldDB" id="A0A840Q8H0"/>
<dbReference type="PANTHER" id="PTHR39081:SF1">
    <property type="entry name" value="MUT7-C RNASE DOMAIN-CONTAINING PROTEIN"/>
    <property type="match status" value="1"/>
</dbReference>
<evidence type="ECO:0000256" key="1">
    <source>
        <dbReference type="SAM" id="MobiDB-lite"/>
    </source>
</evidence>
<name>A0A840Q8H0_9PSEU</name>
<feature type="domain" description="Mut7-C RNAse" evidence="2">
    <location>
        <begin position="87"/>
        <end position="228"/>
    </location>
</feature>
<evidence type="ECO:0000313" key="5">
    <source>
        <dbReference type="Proteomes" id="UP000584374"/>
    </source>
</evidence>
<sequence length="241" mass="26988">MTPESSVRVRIDPDLWFFAVPQHRVEQFELRYDGTATLGHLAESLGVPRTEVGPLLVDGVPATPAHQPRPGSTIEIGPVRRPQPVSPRFVLDVHLGKLARRLRLLGVDTAYRNDAADDELIAQAEREHRVLLTQDRGLLRRRALWAGGYVRGADPTRQLADVIDRFAPPLAPWTRCTACNGILAPVSKQDVLDEIESGTRRHYDEYARCRDCGQVYWRGAHARRINAIIRAARLAHPEIGP</sequence>
<evidence type="ECO:0000313" key="4">
    <source>
        <dbReference type="EMBL" id="MBB5156746.1"/>
    </source>
</evidence>
<dbReference type="Pfam" id="PF01927">
    <property type="entry name" value="Mut7-C"/>
    <property type="match status" value="1"/>
</dbReference>
<dbReference type="EMBL" id="JACHIW010000001">
    <property type="protein sequence ID" value="MBB5156746.1"/>
    <property type="molecule type" value="Genomic_DNA"/>
</dbReference>
<protein>
    <recommendedName>
        <fullName evidence="6">Twitching motility protein PilT</fullName>
    </recommendedName>
</protein>
<dbReference type="RefSeq" id="WP_184727819.1">
    <property type="nucleotide sequence ID" value="NZ_JACHIW010000001.1"/>
</dbReference>
<dbReference type="InterPro" id="IPR002782">
    <property type="entry name" value="Mut7-C_RNAse_dom"/>
</dbReference>
<gene>
    <name evidence="4" type="ORF">BJ970_004280</name>
</gene>
<evidence type="ECO:0000259" key="2">
    <source>
        <dbReference type="Pfam" id="PF01927"/>
    </source>
</evidence>
<dbReference type="InterPro" id="IPR027798">
    <property type="entry name" value="Ub_Mut7C"/>
</dbReference>
<dbReference type="Proteomes" id="UP000584374">
    <property type="component" value="Unassembled WGS sequence"/>
</dbReference>
<feature type="domain" description="Ubiquitin Mut7-C" evidence="3">
    <location>
        <begin position="6"/>
        <end position="83"/>
    </location>
</feature>
<dbReference type="Pfam" id="PF14451">
    <property type="entry name" value="Ub-Mut7C"/>
    <property type="match status" value="1"/>
</dbReference>
<organism evidence="4 5">
    <name type="scientific">Saccharopolyspora phatthalungensis</name>
    <dbReference type="NCBI Taxonomy" id="664693"/>
    <lineage>
        <taxon>Bacteria</taxon>
        <taxon>Bacillati</taxon>
        <taxon>Actinomycetota</taxon>
        <taxon>Actinomycetes</taxon>
        <taxon>Pseudonocardiales</taxon>
        <taxon>Pseudonocardiaceae</taxon>
        <taxon>Saccharopolyspora</taxon>
    </lineage>
</organism>
<proteinExistence type="predicted"/>
<feature type="region of interest" description="Disordered" evidence="1">
    <location>
        <begin position="61"/>
        <end position="80"/>
    </location>
</feature>
<comment type="caution">
    <text evidence="4">The sequence shown here is derived from an EMBL/GenBank/DDBJ whole genome shotgun (WGS) entry which is preliminary data.</text>
</comment>
<dbReference type="PANTHER" id="PTHR39081">
    <property type="entry name" value="MUT7-C DOMAIN-CONTAINING PROTEIN"/>
    <property type="match status" value="1"/>
</dbReference>
<evidence type="ECO:0008006" key="6">
    <source>
        <dbReference type="Google" id="ProtNLM"/>
    </source>
</evidence>
<keyword evidence="5" id="KW-1185">Reference proteome</keyword>